<dbReference type="GeneID" id="87821709"/>
<accession>A0AAN6ZJ06</accession>
<dbReference type="AlphaFoldDB" id="A0AAN6ZJ06"/>
<comment type="caution">
    <text evidence="2">The sequence shown here is derived from an EMBL/GenBank/DDBJ whole genome shotgun (WGS) entry which is preliminary data.</text>
</comment>
<feature type="domain" description="Aminotransferase class V" evidence="1">
    <location>
        <begin position="188"/>
        <end position="466"/>
    </location>
</feature>
<dbReference type="InterPro" id="IPR015422">
    <property type="entry name" value="PyrdxlP-dep_Trfase_small"/>
</dbReference>
<dbReference type="RefSeq" id="XP_062632592.1">
    <property type="nucleotide sequence ID" value="XM_062785096.1"/>
</dbReference>
<keyword evidence="3" id="KW-1185">Reference proteome</keyword>
<sequence length="490" mass="53699">MPVGIPDTTDFETLRRTEYNYLDAQDHVYLDYTGSGLTAASQVRHHSTRFATTLYGNPHSINPTSAAATEAIDRTKSRVLAHVNASPGEYTVVFTANATAAARLVGEAYPFHRGRGLVLTADNHNSINGIREFAASKGAQTKYIPLLQPDLRISHTDVTSALGPSRRLWRRLPTRCHCMLRRSSLNPKSAGLFAYPAQSNFSGVRHPLSWTALAQERGYHVLLDAAAYLPTATLDLSEVKPDFVIVSWYKLFGYPTGIGCLIARKESLDLLRMQRPWFSGGTIQAAAASVPWHTLAPGAEAFEDGTPNFLGIPDVHFGLDWLEAIGVSAIGARVNFLTGLFLDRLLQMHHSNGTPMVRVYGPINTDMRGGTITFNFLDAREKVIDDRLVGLESAAARISLRTGCFCNPGAGEAALGLDKSVVQLLTRPRKPLRKVDRQLEAHGVETLGAVRVSFGLASNTTDLDKFFGFAEKTYKDRIVVREGPPIRPQC</sequence>
<dbReference type="Gene3D" id="3.40.640.10">
    <property type="entry name" value="Type I PLP-dependent aspartate aminotransferase-like (Major domain)"/>
    <property type="match status" value="1"/>
</dbReference>
<reference evidence="2" key="2">
    <citation type="submission" date="2023-05" db="EMBL/GenBank/DDBJ databases">
        <authorList>
            <consortium name="Lawrence Berkeley National Laboratory"/>
            <person name="Steindorff A."/>
            <person name="Hensen N."/>
            <person name="Bonometti L."/>
            <person name="Westerberg I."/>
            <person name="Brannstrom I.O."/>
            <person name="Guillou S."/>
            <person name="Cros-Aarteil S."/>
            <person name="Calhoun S."/>
            <person name="Haridas S."/>
            <person name="Kuo A."/>
            <person name="Mondo S."/>
            <person name="Pangilinan J."/>
            <person name="Riley R."/>
            <person name="Labutti K."/>
            <person name="Andreopoulos B."/>
            <person name="Lipzen A."/>
            <person name="Chen C."/>
            <person name="Yanf M."/>
            <person name="Daum C."/>
            <person name="Ng V."/>
            <person name="Clum A."/>
            <person name="Ohm R."/>
            <person name="Martin F."/>
            <person name="Silar P."/>
            <person name="Natvig D."/>
            <person name="Lalanne C."/>
            <person name="Gautier V."/>
            <person name="Ament-Velasquez S.L."/>
            <person name="Kruys A."/>
            <person name="Hutchinson M.I."/>
            <person name="Powell A.J."/>
            <person name="Barry K."/>
            <person name="Miller A.N."/>
            <person name="Grigoriev I.V."/>
            <person name="Debuchy R."/>
            <person name="Gladieux P."/>
            <person name="Thoren M.H."/>
            <person name="Johannesson H."/>
        </authorList>
    </citation>
    <scope>NUCLEOTIDE SEQUENCE</scope>
    <source>
        <strain evidence="2">CBS 141.50</strain>
    </source>
</reference>
<dbReference type="Pfam" id="PF00266">
    <property type="entry name" value="Aminotran_5"/>
    <property type="match status" value="2"/>
</dbReference>
<gene>
    <name evidence="2" type="ORF">C8A04DRAFT_40897</name>
</gene>
<dbReference type="EMBL" id="MU853678">
    <property type="protein sequence ID" value="KAK4139221.1"/>
    <property type="molecule type" value="Genomic_DNA"/>
</dbReference>
<protein>
    <submittedName>
        <fullName evidence="2">Molybdenum cofactor sulfurase</fullName>
    </submittedName>
</protein>
<proteinExistence type="predicted"/>
<name>A0AAN6ZJ06_9PEZI</name>
<reference evidence="2" key="1">
    <citation type="journal article" date="2023" name="Mol. Phylogenet. Evol.">
        <title>Genome-scale phylogeny and comparative genomics of the fungal order Sordariales.</title>
        <authorList>
            <person name="Hensen N."/>
            <person name="Bonometti L."/>
            <person name="Westerberg I."/>
            <person name="Brannstrom I.O."/>
            <person name="Guillou S."/>
            <person name="Cros-Aarteil S."/>
            <person name="Calhoun S."/>
            <person name="Haridas S."/>
            <person name="Kuo A."/>
            <person name="Mondo S."/>
            <person name="Pangilinan J."/>
            <person name="Riley R."/>
            <person name="LaButti K."/>
            <person name="Andreopoulos B."/>
            <person name="Lipzen A."/>
            <person name="Chen C."/>
            <person name="Yan M."/>
            <person name="Daum C."/>
            <person name="Ng V."/>
            <person name="Clum A."/>
            <person name="Steindorff A."/>
            <person name="Ohm R.A."/>
            <person name="Martin F."/>
            <person name="Silar P."/>
            <person name="Natvig D.O."/>
            <person name="Lalanne C."/>
            <person name="Gautier V."/>
            <person name="Ament-Velasquez S.L."/>
            <person name="Kruys A."/>
            <person name="Hutchinson M.I."/>
            <person name="Powell A.J."/>
            <person name="Barry K."/>
            <person name="Miller A.N."/>
            <person name="Grigoriev I.V."/>
            <person name="Debuchy R."/>
            <person name="Gladieux P."/>
            <person name="Hiltunen Thoren M."/>
            <person name="Johannesson H."/>
        </authorList>
    </citation>
    <scope>NUCLEOTIDE SEQUENCE</scope>
    <source>
        <strain evidence="2">CBS 141.50</strain>
    </source>
</reference>
<dbReference type="Gene3D" id="3.90.1150.10">
    <property type="entry name" value="Aspartate Aminotransferase, domain 1"/>
    <property type="match status" value="1"/>
</dbReference>
<dbReference type="SUPFAM" id="SSF53383">
    <property type="entry name" value="PLP-dependent transferases"/>
    <property type="match status" value="1"/>
</dbReference>
<evidence type="ECO:0000313" key="3">
    <source>
        <dbReference type="Proteomes" id="UP001302676"/>
    </source>
</evidence>
<feature type="domain" description="Aminotransferase class V" evidence="1">
    <location>
        <begin position="28"/>
        <end position="164"/>
    </location>
</feature>
<dbReference type="Proteomes" id="UP001302676">
    <property type="component" value="Unassembled WGS sequence"/>
</dbReference>
<dbReference type="InterPro" id="IPR000192">
    <property type="entry name" value="Aminotrans_V_dom"/>
</dbReference>
<dbReference type="InterPro" id="IPR015424">
    <property type="entry name" value="PyrdxlP-dep_Trfase"/>
</dbReference>
<evidence type="ECO:0000259" key="1">
    <source>
        <dbReference type="Pfam" id="PF00266"/>
    </source>
</evidence>
<dbReference type="PANTHER" id="PTHR14237">
    <property type="entry name" value="MOLYBDOPTERIN COFACTOR SULFURASE MOSC"/>
    <property type="match status" value="1"/>
</dbReference>
<organism evidence="2 3">
    <name type="scientific">Dichotomopilus funicola</name>
    <dbReference type="NCBI Taxonomy" id="1934379"/>
    <lineage>
        <taxon>Eukaryota</taxon>
        <taxon>Fungi</taxon>
        <taxon>Dikarya</taxon>
        <taxon>Ascomycota</taxon>
        <taxon>Pezizomycotina</taxon>
        <taxon>Sordariomycetes</taxon>
        <taxon>Sordariomycetidae</taxon>
        <taxon>Sordariales</taxon>
        <taxon>Chaetomiaceae</taxon>
        <taxon>Dichotomopilus</taxon>
    </lineage>
</organism>
<evidence type="ECO:0000313" key="2">
    <source>
        <dbReference type="EMBL" id="KAK4139221.1"/>
    </source>
</evidence>
<dbReference type="InterPro" id="IPR015421">
    <property type="entry name" value="PyrdxlP-dep_Trfase_major"/>
</dbReference>
<dbReference type="PANTHER" id="PTHR14237:SF19">
    <property type="entry name" value="MITOCHONDRIAL AMIDOXIME REDUCING COMPONENT 1"/>
    <property type="match status" value="1"/>
</dbReference>